<dbReference type="AlphaFoldDB" id="A0ABD0VDE7"/>
<comment type="caution">
    <text evidence="2">The sequence shown here is derived from an EMBL/GenBank/DDBJ whole genome shotgun (WGS) entry which is preliminary data.</text>
</comment>
<evidence type="ECO:0000313" key="3">
    <source>
        <dbReference type="Proteomes" id="UP001552299"/>
    </source>
</evidence>
<dbReference type="Proteomes" id="UP001552299">
    <property type="component" value="Unassembled WGS sequence"/>
</dbReference>
<keyword evidence="3" id="KW-1185">Reference proteome</keyword>
<accession>A0ABD0VDE7</accession>
<dbReference type="PANTHER" id="PTHR45669:SF26">
    <property type="entry name" value="GLUTAREDOXIN DOMAIN-CONTAINING PROTEIN"/>
    <property type="match status" value="1"/>
</dbReference>
<gene>
    <name evidence="2" type="ORF">M5K25_007047</name>
</gene>
<evidence type="ECO:0000259" key="1">
    <source>
        <dbReference type="Pfam" id="PF00462"/>
    </source>
</evidence>
<reference evidence="2 3" key="1">
    <citation type="journal article" date="2024" name="Plant Biotechnol. J.">
        <title>Dendrobium thyrsiflorum genome and its molecular insights into genes involved in important horticultural traits.</title>
        <authorList>
            <person name="Chen B."/>
            <person name="Wang J.Y."/>
            <person name="Zheng P.J."/>
            <person name="Li K.L."/>
            <person name="Liang Y.M."/>
            <person name="Chen X.F."/>
            <person name="Zhang C."/>
            <person name="Zhao X."/>
            <person name="He X."/>
            <person name="Zhang G.Q."/>
            <person name="Liu Z.J."/>
            <person name="Xu Q."/>
        </authorList>
    </citation>
    <scope>NUCLEOTIDE SEQUENCE [LARGE SCALE GENOMIC DNA]</scope>
    <source>
        <strain evidence="2">GZMU011</strain>
    </source>
</reference>
<organism evidence="2 3">
    <name type="scientific">Dendrobium thyrsiflorum</name>
    <name type="common">Pinecone-like raceme dendrobium</name>
    <name type="synonym">Orchid</name>
    <dbReference type="NCBI Taxonomy" id="117978"/>
    <lineage>
        <taxon>Eukaryota</taxon>
        <taxon>Viridiplantae</taxon>
        <taxon>Streptophyta</taxon>
        <taxon>Embryophyta</taxon>
        <taxon>Tracheophyta</taxon>
        <taxon>Spermatophyta</taxon>
        <taxon>Magnoliopsida</taxon>
        <taxon>Liliopsida</taxon>
        <taxon>Asparagales</taxon>
        <taxon>Orchidaceae</taxon>
        <taxon>Epidendroideae</taxon>
        <taxon>Malaxideae</taxon>
        <taxon>Dendrobiinae</taxon>
        <taxon>Dendrobium</taxon>
    </lineage>
</organism>
<dbReference type="EMBL" id="JANQDX010000006">
    <property type="protein sequence ID" value="KAL0923005.1"/>
    <property type="molecule type" value="Genomic_DNA"/>
</dbReference>
<dbReference type="InterPro" id="IPR002109">
    <property type="entry name" value="Glutaredoxin"/>
</dbReference>
<dbReference type="PANTHER" id="PTHR45669">
    <property type="entry name" value="GLUTAREDOXIN DOMAIN-CONTAINING CYSTEINE-RICH PROTEIN CG12206-RELATED"/>
    <property type="match status" value="1"/>
</dbReference>
<dbReference type="Gene3D" id="3.40.30.10">
    <property type="entry name" value="Glutaredoxin"/>
    <property type="match status" value="1"/>
</dbReference>
<dbReference type="PROSITE" id="PS51354">
    <property type="entry name" value="GLUTAREDOXIN_2"/>
    <property type="match status" value="1"/>
</dbReference>
<dbReference type="SUPFAM" id="SSF52833">
    <property type="entry name" value="Thioredoxin-like"/>
    <property type="match status" value="1"/>
</dbReference>
<dbReference type="Pfam" id="PF00462">
    <property type="entry name" value="Glutaredoxin"/>
    <property type="match status" value="1"/>
</dbReference>
<name>A0ABD0VDE7_DENTH</name>
<proteinExistence type="predicted"/>
<protein>
    <recommendedName>
        <fullName evidence="1">Glutaredoxin domain-containing protein</fullName>
    </recommendedName>
</protein>
<dbReference type="InterPro" id="IPR036249">
    <property type="entry name" value="Thioredoxin-like_sf"/>
</dbReference>
<sequence>MGLFWRKISRNYSTVSSSLSPSPLSFKDINSLLLEDDPPVLQRSISAASALRSFRPFTPVPRPDPIENQKRILLYYTSLRVVRRTFEDCCAVRSILHCFRVAIDERDLSLDSRFLSELKGILSEKQRQQQLILPQLFIGSRHIGGADEIWRLHETGELKKLVTGFRICHACSKNGLARCPDCSLG</sequence>
<evidence type="ECO:0000313" key="2">
    <source>
        <dbReference type="EMBL" id="KAL0923005.1"/>
    </source>
</evidence>
<feature type="domain" description="Glutaredoxin" evidence="1">
    <location>
        <begin position="75"/>
        <end position="143"/>
    </location>
</feature>